<dbReference type="Proteomes" id="UP000092445">
    <property type="component" value="Unassembled WGS sequence"/>
</dbReference>
<accession>A0A1A9ZQS4</accession>
<evidence type="ECO:0000313" key="2">
    <source>
        <dbReference type="EnsemblMetazoa" id="GPAI022156-PA"/>
    </source>
</evidence>
<reference evidence="2" key="2">
    <citation type="submission" date="2020-05" db="UniProtKB">
        <authorList>
            <consortium name="EnsemblMetazoa"/>
        </authorList>
    </citation>
    <scope>IDENTIFICATION</scope>
    <source>
        <strain evidence="2">IAEA</strain>
    </source>
</reference>
<reference evidence="3" key="1">
    <citation type="submission" date="2014-03" db="EMBL/GenBank/DDBJ databases">
        <authorList>
            <person name="Aksoy S."/>
            <person name="Warren W."/>
            <person name="Wilson R.K."/>
        </authorList>
    </citation>
    <scope>NUCLEOTIDE SEQUENCE [LARGE SCALE GENOMIC DNA]</scope>
    <source>
        <strain evidence="3">IAEA</strain>
    </source>
</reference>
<proteinExistence type="predicted"/>
<protein>
    <submittedName>
        <fullName evidence="2">F-box domain-containing protein</fullName>
    </submittedName>
</protein>
<dbReference type="InterPro" id="IPR036047">
    <property type="entry name" value="F-box-like_dom_sf"/>
</dbReference>
<dbReference type="PROSITE" id="PS50181">
    <property type="entry name" value="FBOX"/>
    <property type="match status" value="1"/>
</dbReference>
<dbReference type="EnsemblMetazoa" id="GPAI022156-RA">
    <property type="protein sequence ID" value="GPAI022156-PA"/>
    <property type="gene ID" value="GPAI022156"/>
</dbReference>
<dbReference type="Pfam" id="PF00646">
    <property type="entry name" value="F-box"/>
    <property type="match status" value="1"/>
</dbReference>
<keyword evidence="3" id="KW-1185">Reference proteome</keyword>
<sequence length="316" mass="36098">MEKSYVTSSNSSEDESGVSAPKIRKQSAIISRGLNLCDLPLEILEYIIQYSDVKGHMRLRGVCKCLRDASNRTIMHDFRTALKYQKSLNPLNTTGSVLKTIEIATEAYIRSGLENPFCGILLSVLKSNYKEVNCRQLSLFIFHFFNLIDNGIEYVNDQQSVTLYNVTLIRLLKAFAGSRIIREKTKPYKVVINLMGAYLKIIWNSKPHAIERKDLLIMLTQMLSANMTDTAFRRASETSHAIHVFGNGELITDCMPCTTFTFIIGGSRKILSLFRSCFENNLENFNWPSNWPKNRYNFTFKISCEEKSTLPEGHED</sequence>
<evidence type="ECO:0000259" key="1">
    <source>
        <dbReference type="PROSITE" id="PS50181"/>
    </source>
</evidence>
<dbReference type="SUPFAM" id="SSF81383">
    <property type="entry name" value="F-box domain"/>
    <property type="match status" value="1"/>
</dbReference>
<organism evidence="2 3">
    <name type="scientific">Glossina pallidipes</name>
    <name type="common">Tsetse fly</name>
    <dbReference type="NCBI Taxonomy" id="7398"/>
    <lineage>
        <taxon>Eukaryota</taxon>
        <taxon>Metazoa</taxon>
        <taxon>Ecdysozoa</taxon>
        <taxon>Arthropoda</taxon>
        <taxon>Hexapoda</taxon>
        <taxon>Insecta</taxon>
        <taxon>Pterygota</taxon>
        <taxon>Neoptera</taxon>
        <taxon>Endopterygota</taxon>
        <taxon>Diptera</taxon>
        <taxon>Brachycera</taxon>
        <taxon>Muscomorpha</taxon>
        <taxon>Hippoboscoidea</taxon>
        <taxon>Glossinidae</taxon>
        <taxon>Glossina</taxon>
    </lineage>
</organism>
<name>A0A1A9ZQS4_GLOPL</name>
<evidence type="ECO:0000313" key="3">
    <source>
        <dbReference type="Proteomes" id="UP000092445"/>
    </source>
</evidence>
<dbReference type="AlphaFoldDB" id="A0A1A9ZQS4"/>
<dbReference type="VEuPathDB" id="VectorBase:GPAI022156"/>
<dbReference type="InterPro" id="IPR001810">
    <property type="entry name" value="F-box_dom"/>
</dbReference>
<feature type="domain" description="F-box" evidence="1">
    <location>
        <begin position="33"/>
        <end position="81"/>
    </location>
</feature>